<feature type="compositionally biased region" description="Polar residues" evidence="1">
    <location>
        <begin position="1"/>
        <end position="25"/>
    </location>
</feature>
<evidence type="ECO:0000313" key="2">
    <source>
        <dbReference type="EMBL" id="KAG1793943.1"/>
    </source>
</evidence>
<name>A0A9P7AQA7_9AGAM</name>
<feature type="region of interest" description="Disordered" evidence="1">
    <location>
        <begin position="442"/>
        <end position="463"/>
    </location>
</feature>
<feature type="compositionally biased region" description="Low complexity" evidence="1">
    <location>
        <begin position="448"/>
        <end position="463"/>
    </location>
</feature>
<accession>A0A9P7AQA7</accession>
<gene>
    <name evidence="2" type="ORF">HD556DRAFT_456630</name>
</gene>
<dbReference type="GeneID" id="64604418"/>
<dbReference type="EMBL" id="JABBWE010000028">
    <property type="protein sequence ID" value="KAG1793943.1"/>
    <property type="molecule type" value="Genomic_DNA"/>
</dbReference>
<dbReference type="Proteomes" id="UP000719766">
    <property type="component" value="Unassembled WGS sequence"/>
</dbReference>
<proteinExistence type="predicted"/>
<evidence type="ECO:0000256" key="1">
    <source>
        <dbReference type="SAM" id="MobiDB-lite"/>
    </source>
</evidence>
<dbReference type="OrthoDB" id="6910977at2759"/>
<comment type="caution">
    <text evidence="2">The sequence shown here is derived from an EMBL/GenBank/DDBJ whole genome shotgun (WGS) entry which is preliminary data.</text>
</comment>
<dbReference type="RefSeq" id="XP_041160248.1">
    <property type="nucleotide sequence ID" value="XM_041310654.1"/>
</dbReference>
<organism evidence="2 3">
    <name type="scientific">Suillus plorans</name>
    <dbReference type="NCBI Taxonomy" id="116603"/>
    <lineage>
        <taxon>Eukaryota</taxon>
        <taxon>Fungi</taxon>
        <taxon>Dikarya</taxon>
        <taxon>Basidiomycota</taxon>
        <taxon>Agaricomycotina</taxon>
        <taxon>Agaricomycetes</taxon>
        <taxon>Agaricomycetidae</taxon>
        <taxon>Boletales</taxon>
        <taxon>Suillineae</taxon>
        <taxon>Suillaceae</taxon>
        <taxon>Suillus</taxon>
    </lineage>
</organism>
<evidence type="ECO:0000313" key="3">
    <source>
        <dbReference type="Proteomes" id="UP000719766"/>
    </source>
</evidence>
<reference evidence="2" key="1">
    <citation type="journal article" date="2020" name="New Phytol.">
        <title>Comparative genomics reveals dynamic genome evolution in host specialist ectomycorrhizal fungi.</title>
        <authorList>
            <person name="Lofgren L.A."/>
            <person name="Nguyen N.H."/>
            <person name="Vilgalys R."/>
            <person name="Ruytinx J."/>
            <person name="Liao H.L."/>
            <person name="Branco S."/>
            <person name="Kuo A."/>
            <person name="LaButti K."/>
            <person name="Lipzen A."/>
            <person name="Andreopoulos W."/>
            <person name="Pangilinan J."/>
            <person name="Riley R."/>
            <person name="Hundley H."/>
            <person name="Na H."/>
            <person name="Barry K."/>
            <person name="Grigoriev I.V."/>
            <person name="Stajich J.E."/>
            <person name="Kennedy P.G."/>
        </authorList>
    </citation>
    <scope>NUCLEOTIDE SEQUENCE</scope>
    <source>
        <strain evidence="2">S12</strain>
    </source>
</reference>
<dbReference type="AlphaFoldDB" id="A0A9P7AQA7"/>
<evidence type="ECO:0008006" key="4">
    <source>
        <dbReference type="Google" id="ProtNLM"/>
    </source>
</evidence>
<keyword evidence="3" id="KW-1185">Reference proteome</keyword>
<sequence>MTQSPSHPSLHGSDSSNANQDTPNTGMHMGQFPWPHPAHMHHPGYAPAPPCFPYGVPPPYAHAGVVHHAPQAGQHGQFPPAVTHVSHATHVGPPLTTAAFPPQHPSAPPMYHQPFPSGHFPGVTTSYATHTSYHPYSQDRNVKRIEMGSDEIEDDPLFEPMLDQHGQHDGRYVCLKDGMLIRPASYKRHLKTEKHLGYKPTEFTCPRCLHTYTRRDACKRHWEDSCGKLVANGRLSYAAACRAFTSLNSALAPASFMPPLPATTTTTSHSSPPEIIPTNATNPYSWAASDIQDPPLVAPVLPPSEGQDIALAEVHDTLAADAMQENPLVTPVLPPSEVREITLAEVRGCIPFWRWINDTEGLVDPLPPITEPPSSRLPEGMLVDAAEDPDVWRLINEIDNFVDPEIPLSESSTDAAEDPDFCNFPIRTLLVCSWLDNSYGSDLHQRSPSELPPLSSAPVDHEM</sequence>
<feature type="region of interest" description="Disordered" evidence="1">
    <location>
        <begin position="1"/>
        <end position="35"/>
    </location>
</feature>
<protein>
    <recommendedName>
        <fullName evidence="4">C2H2-type domain-containing protein</fullName>
    </recommendedName>
</protein>